<sequence length="210" mass="23260">MSSILVENGSDLWSVYTLDRVGLGQLRYVGLLWGIRNQRVNLRTNVSSMKSSHTWSLVSSSGIGYILTDVRLVIGPFILFVLQGMMALRVYVLLEKSKRVLAVLVIGFLAAQAVTFSIVISEMLLVRGGSIVTPAKAAIMDVSQTFRWLHRIVHYKTESDILYNLTMIGPWMFLGLRKQSEKATESHNLGSGNGTTLHFADINTAGDDRA</sequence>
<keyword evidence="1" id="KW-1133">Transmembrane helix</keyword>
<dbReference type="GeneID" id="19209548"/>
<dbReference type="KEGG" id="cput:CONPUDRAFT_76994"/>
<keyword evidence="1" id="KW-0472">Membrane</keyword>
<organism evidence="2 3">
    <name type="scientific">Coniophora puteana (strain RWD-64-598)</name>
    <name type="common">Brown rot fungus</name>
    <dbReference type="NCBI Taxonomy" id="741705"/>
    <lineage>
        <taxon>Eukaryota</taxon>
        <taxon>Fungi</taxon>
        <taxon>Dikarya</taxon>
        <taxon>Basidiomycota</taxon>
        <taxon>Agaricomycotina</taxon>
        <taxon>Agaricomycetes</taxon>
        <taxon>Agaricomycetidae</taxon>
        <taxon>Boletales</taxon>
        <taxon>Coniophorineae</taxon>
        <taxon>Coniophoraceae</taxon>
        <taxon>Coniophora</taxon>
    </lineage>
</organism>
<dbReference type="RefSeq" id="XP_007773948.1">
    <property type="nucleotide sequence ID" value="XM_007775758.1"/>
</dbReference>
<keyword evidence="1" id="KW-0812">Transmembrane</keyword>
<gene>
    <name evidence="2" type="ORF">CONPUDRAFT_76994</name>
</gene>
<dbReference type="EMBL" id="JH711587">
    <property type="protein sequence ID" value="EIW75955.1"/>
    <property type="molecule type" value="Genomic_DNA"/>
</dbReference>
<reference evidence="3" key="1">
    <citation type="journal article" date="2012" name="Science">
        <title>The Paleozoic origin of enzymatic lignin decomposition reconstructed from 31 fungal genomes.</title>
        <authorList>
            <person name="Floudas D."/>
            <person name="Binder M."/>
            <person name="Riley R."/>
            <person name="Barry K."/>
            <person name="Blanchette R.A."/>
            <person name="Henrissat B."/>
            <person name="Martinez A.T."/>
            <person name="Otillar R."/>
            <person name="Spatafora J.W."/>
            <person name="Yadav J.S."/>
            <person name="Aerts A."/>
            <person name="Benoit I."/>
            <person name="Boyd A."/>
            <person name="Carlson A."/>
            <person name="Copeland A."/>
            <person name="Coutinho P.M."/>
            <person name="de Vries R.P."/>
            <person name="Ferreira P."/>
            <person name="Findley K."/>
            <person name="Foster B."/>
            <person name="Gaskell J."/>
            <person name="Glotzer D."/>
            <person name="Gorecki P."/>
            <person name="Heitman J."/>
            <person name="Hesse C."/>
            <person name="Hori C."/>
            <person name="Igarashi K."/>
            <person name="Jurgens J.A."/>
            <person name="Kallen N."/>
            <person name="Kersten P."/>
            <person name="Kohler A."/>
            <person name="Kuees U."/>
            <person name="Kumar T.K.A."/>
            <person name="Kuo A."/>
            <person name="LaButti K."/>
            <person name="Larrondo L.F."/>
            <person name="Lindquist E."/>
            <person name="Ling A."/>
            <person name="Lombard V."/>
            <person name="Lucas S."/>
            <person name="Lundell T."/>
            <person name="Martin R."/>
            <person name="McLaughlin D.J."/>
            <person name="Morgenstern I."/>
            <person name="Morin E."/>
            <person name="Murat C."/>
            <person name="Nagy L.G."/>
            <person name="Nolan M."/>
            <person name="Ohm R.A."/>
            <person name="Patyshakuliyeva A."/>
            <person name="Rokas A."/>
            <person name="Ruiz-Duenas F.J."/>
            <person name="Sabat G."/>
            <person name="Salamov A."/>
            <person name="Samejima M."/>
            <person name="Schmutz J."/>
            <person name="Slot J.C."/>
            <person name="St John F."/>
            <person name="Stenlid J."/>
            <person name="Sun H."/>
            <person name="Sun S."/>
            <person name="Syed K."/>
            <person name="Tsang A."/>
            <person name="Wiebenga A."/>
            <person name="Young D."/>
            <person name="Pisabarro A."/>
            <person name="Eastwood D.C."/>
            <person name="Martin F."/>
            <person name="Cullen D."/>
            <person name="Grigoriev I.V."/>
            <person name="Hibbett D.S."/>
        </authorList>
    </citation>
    <scope>NUCLEOTIDE SEQUENCE [LARGE SCALE GENOMIC DNA]</scope>
    <source>
        <strain evidence="3">RWD-64-598 SS2</strain>
    </source>
</reference>
<feature type="transmembrane region" description="Helical" evidence="1">
    <location>
        <begin position="72"/>
        <end position="94"/>
    </location>
</feature>
<dbReference type="AlphaFoldDB" id="A0A5M3MBE4"/>
<feature type="transmembrane region" description="Helical" evidence="1">
    <location>
        <begin position="100"/>
        <end position="120"/>
    </location>
</feature>
<proteinExistence type="predicted"/>
<accession>A0A5M3MBE4</accession>
<evidence type="ECO:0000313" key="2">
    <source>
        <dbReference type="EMBL" id="EIW75955.1"/>
    </source>
</evidence>
<keyword evidence="3" id="KW-1185">Reference proteome</keyword>
<name>A0A5M3MBE4_CONPW</name>
<evidence type="ECO:0000256" key="1">
    <source>
        <dbReference type="SAM" id="Phobius"/>
    </source>
</evidence>
<protein>
    <submittedName>
        <fullName evidence="2">Uncharacterized protein</fullName>
    </submittedName>
</protein>
<evidence type="ECO:0000313" key="3">
    <source>
        <dbReference type="Proteomes" id="UP000053558"/>
    </source>
</evidence>
<comment type="caution">
    <text evidence="2">The sequence shown here is derived from an EMBL/GenBank/DDBJ whole genome shotgun (WGS) entry which is preliminary data.</text>
</comment>
<dbReference type="Proteomes" id="UP000053558">
    <property type="component" value="Unassembled WGS sequence"/>
</dbReference>